<dbReference type="EMBL" id="BBXM02000008">
    <property type="protein sequence ID" value="GIC93458.1"/>
    <property type="molecule type" value="Genomic_DNA"/>
</dbReference>
<reference evidence="1" key="1">
    <citation type="journal article" date="2015" name="Genome Announc.">
        <title>Draft Genome Sequence of the Pathogenic Filamentous Fungus Aspergillus udagawae Strain IFM 46973T.</title>
        <authorList>
            <person name="Kusuya Y."/>
            <person name="Takahashi-Nakaguchi A."/>
            <person name="Takahashi H."/>
            <person name="Yaguchi T."/>
        </authorList>
    </citation>
    <scope>NUCLEOTIDE SEQUENCE</scope>
    <source>
        <strain evidence="1">IFM 46973</strain>
    </source>
</reference>
<name>A0A8E0R2U4_9EURO</name>
<dbReference type="SUPFAM" id="SSF53335">
    <property type="entry name" value="S-adenosyl-L-methionine-dependent methyltransferases"/>
    <property type="match status" value="1"/>
</dbReference>
<dbReference type="AlphaFoldDB" id="A0A8E0R2U4"/>
<dbReference type="GeneID" id="66997422"/>
<evidence type="ECO:0000313" key="1">
    <source>
        <dbReference type="EMBL" id="GIC93458.1"/>
    </source>
</evidence>
<gene>
    <name evidence="1" type="ORF">Aud_009945</name>
</gene>
<accession>A0A8E0R2U4</accession>
<organism evidence="1 2">
    <name type="scientific">Aspergillus udagawae</name>
    <dbReference type="NCBI Taxonomy" id="91492"/>
    <lineage>
        <taxon>Eukaryota</taxon>
        <taxon>Fungi</taxon>
        <taxon>Dikarya</taxon>
        <taxon>Ascomycota</taxon>
        <taxon>Pezizomycotina</taxon>
        <taxon>Eurotiomycetes</taxon>
        <taxon>Eurotiomycetidae</taxon>
        <taxon>Eurotiales</taxon>
        <taxon>Aspergillaceae</taxon>
        <taxon>Aspergillus</taxon>
        <taxon>Aspergillus subgen. Fumigati</taxon>
    </lineage>
</organism>
<proteinExistence type="predicted"/>
<sequence>MQKRWLEARNNHTYENGLRYYGYKAEFPFPDDQAAQESHSAVNYLWRMVLDDKLFVAPLPTPLKRNHKVLDFATRSAEWIGDFHDSDEYAGARLTAMDPTYMQRTDWTWLVHHDLEGDWPFSAKQAFHLIHAQSLGGLLADWQGFYRNAYKHLVPGGWLEVKEHNIRLCSDDGDSGVPDAVRQWQELLEEAAEKFGRGLMLRESNGSGGACWVPLGEWSEDPKWTRLGGTYSYQLLKSLEVYSMRLFTRTLAWLKEDTDALLARVRKQLQQENLRLYSYFHVVTGQKPTSAKRTVH</sequence>
<comment type="caution">
    <text evidence="1">The sequence shown here is derived from an EMBL/GenBank/DDBJ whole genome shotgun (WGS) entry which is preliminary data.</text>
</comment>
<dbReference type="InterPro" id="IPR029063">
    <property type="entry name" value="SAM-dependent_MTases_sf"/>
</dbReference>
<dbReference type="CDD" id="cd02440">
    <property type="entry name" value="AdoMet_MTases"/>
    <property type="match status" value="1"/>
</dbReference>
<dbReference type="Proteomes" id="UP000036893">
    <property type="component" value="Unassembled WGS sequence"/>
</dbReference>
<protein>
    <submittedName>
        <fullName evidence="1">Uncharacterized protein</fullName>
    </submittedName>
</protein>
<dbReference type="Gene3D" id="3.40.50.150">
    <property type="entry name" value="Vaccinia Virus protein VP39"/>
    <property type="match status" value="1"/>
</dbReference>
<evidence type="ECO:0000313" key="2">
    <source>
        <dbReference type="Proteomes" id="UP000036893"/>
    </source>
</evidence>
<reference evidence="1" key="2">
    <citation type="submission" date="2021-01" db="EMBL/GenBank/DDBJ databases">
        <title>Pan-genome distribution and transcriptional activeness of fungal secondary metabolism genes in Aspergillus section Fumigati.</title>
        <authorList>
            <person name="Takahashi H."/>
            <person name="Umemura M."/>
            <person name="Ninomiya A."/>
            <person name="Kusuya Y."/>
            <person name="Urayama S."/>
            <person name="Shimizu M."/>
            <person name="Watanabe A."/>
            <person name="Kamei K."/>
            <person name="Yaguchi T."/>
            <person name="Hagiwara D."/>
        </authorList>
    </citation>
    <scope>NUCLEOTIDE SEQUENCE</scope>
    <source>
        <strain evidence="1">IFM 46973</strain>
    </source>
</reference>
<dbReference type="RefSeq" id="XP_043150724.1">
    <property type="nucleotide sequence ID" value="XM_043294789.1"/>
</dbReference>